<accession>A0A0P4R3A1</accession>
<dbReference type="EMBL" id="BBNO01000002">
    <property type="protein sequence ID" value="GAO07430.1"/>
    <property type="molecule type" value="Genomic_DNA"/>
</dbReference>
<reference evidence="1 2" key="2">
    <citation type="journal article" date="2015" name="Stand. Genomic Sci.">
        <title>Draft genome sequence of marine-derived Streptomyces sp. TP-A0598, a producer of anti-MRSA antibiotic lydicamycins.</title>
        <authorList>
            <person name="Komaki H."/>
            <person name="Ichikawa N."/>
            <person name="Hosoyama A."/>
            <person name="Fujita N."/>
            <person name="Igarashi Y."/>
        </authorList>
    </citation>
    <scope>NUCLEOTIDE SEQUENCE [LARGE SCALE GENOMIC DNA]</scope>
    <source>
        <strain evidence="1 2">NBRC 110027</strain>
    </source>
</reference>
<evidence type="ECO:0000313" key="2">
    <source>
        <dbReference type="Proteomes" id="UP000048965"/>
    </source>
</evidence>
<gene>
    <name evidence="1" type="ORF">TPA0598_02_06700</name>
</gene>
<proteinExistence type="predicted"/>
<comment type="caution">
    <text evidence="1">The sequence shown here is derived from an EMBL/GenBank/DDBJ whole genome shotgun (WGS) entry which is preliminary data.</text>
</comment>
<dbReference type="AlphaFoldDB" id="A0A0P4R3A1"/>
<reference evidence="2" key="1">
    <citation type="submission" date="2014-09" db="EMBL/GenBank/DDBJ databases">
        <title>Whole genome shotgun sequence of Streptomyces sp. NBRC 110027.</title>
        <authorList>
            <person name="Komaki H."/>
            <person name="Ichikawa N."/>
            <person name="Katano-Makiyama Y."/>
            <person name="Hosoyama A."/>
            <person name="Hashimoto M."/>
            <person name="Uohara A."/>
            <person name="Kitahashi Y."/>
            <person name="Ohji S."/>
            <person name="Kimura A."/>
            <person name="Yamazoe A."/>
            <person name="Igarashi Y."/>
            <person name="Fujita N."/>
        </authorList>
    </citation>
    <scope>NUCLEOTIDE SEQUENCE [LARGE SCALE GENOMIC DNA]</scope>
    <source>
        <strain evidence="2">NBRC 110027</strain>
    </source>
</reference>
<protein>
    <submittedName>
        <fullName evidence="1">Uncharacterized protein</fullName>
    </submittedName>
</protein>
<sequence>MRLHVQAHREDLVRRCGDGCHDLEMLHKLIIVQAGRMTRSGVGYSYIHTAVDDHSRLASSESTQMGRKKAEWGDVPARRRIVCPTPPTDGEDHSPWVHAAHPMCPGGPSPPTSPHAGTRTPIQVGGRWVTERTNSFGRLRCCTEQRASCVELFISWPQWSSRPEV</sequence>
<name>A0A0P4R3A1_9ACTN</name>
<dbReference type="Proteomes" id="UP000048965">
    <property type="component" value="Unassembled WGS sequence"/>
</dbReference>
<organism evidence="1 2">
    <name type="scientific">Streptomyces lydicamycinicus</name>
    <dbReference type="NCBI Taxonomy" id="1546107"/>
    <lineage>
        <taxon>Bacteria</taxon>
        <taxon>Bacillati</taxon>
        <taxon>Actinomycetota</taxon>
        <taxon>Actinomycetes</taxon>
        <taxon>Kitasatosporales</taxon>
        <taxon>Streptomycetaceae</taxon>
        <taxon>Streptomyces</taxon>
    </lineage>
</organism>
<evidence type="ECO:0000313" key="1">
    <source>
        <dbReference type="EMBL" id="GAO07430.1"/>
    </source>
</evidence>
<keyword evidence="2" id="KW-1185">Reference proteome</keyword>